<dbReference type="InterPro" id="IPR026992">
    <property type="entry name" value="DIOX_N"/>
</dbReference>
<dbReference type="AlphaFoldDB" id="A0A507AGC2"/>
<dbReference type="PROSITE" id="PS51471">
    <property type="entry name" value="FE2OG_OXY"/>
    <property type="match status" value="1"/>
</dbReference>
<feature type="transmembrane region" description="Helical" evidence="7">
    <location>
        <begin position="85"/>
        <end position="104"/>
    </location>
</feature>
<evidence type="ECO:0000256" key="7">
    <source>
        <dbReference type="SAM" id="Phobius"/>
    </source>
</evidence>
<dbReference type="Pfam" id="PF03171">
    <property type="entry name" value="2OG-FeII_Oxy"/>
    <property type="match status" value="1"/>
</dbReference>
<dbReference type="InterPro" id="IPR011701">
    <property type="entry name" value="MFS"/>
</dbReference>
<name>A0A507AGC2_9PEZI</name>
<dbReference type="InterPro" id="IPR020846">
    <property type="entry name" value="MFS_dom"/>
</dbReference>
<comment type="subcellular location">
    <subcellularLocation>
        <location evidence="1">Membrane</location>
        <topology evidence="1">Multi-pass membrane protein</topology>
    </subcellularLocation>
</comment>
<evidence type="ECO:0000256" key="3">
    <source>
        <dbReference type="ARBA" id="ARBA00022692"/>
    </source>
</evidence>
<evidence type="ECO:0000256" key="1">
    <source>
        <dbReference type="ARBA" id="ARBA00004141"/>
    </source>
</evidence>
<feature type="domain" description="Fe2OG dioxygenase" evidence="9">
    <location>
        <begin position="756"/>
        <end position="866"/>
    </location>
</feature>
<keyword evidence="3 7" id="KW-0812">Transmembrane</keyword>
<dbReference type="GO" id="GO:0022857">
    <property type="term" value="F:transmembrane transporter activity"/>
    <property type="evidence" value="ECO:0007669"/>
    <property type="project" value="InterPro"/>
</dbReference>
<dbReference type="InterPro" id="IPR005123">
    <property type="entry name" value="Oxoglu/Fe-dep_dioxygenase_dom"/>
</dbReference>
<dbReference type="GeneID" id="41977956"/>
<keyword evidence="5 7" id="KW-0472">Membrane</keyword>
<sequence>MSVIRDIRNIFSSSYGAHRPDFFFWYPKNTPISEKKLLFKIDFFILTYGCLSYLAKWLDQSALSNAFVSGMREDLEMFGTEFNTAQTMFLVGQIIGPIPSNIFLTWFPPRYYLPGMEFMWGVLTIASYSIKNIPTLYALRFLTGLCTGSSFVGIQYILGSWYKRTELGKRTAIFACAAYVGTMFSGYIQSGVLKSLNGRNGLQAWRWVFIIDGLITVVIAAYGVIFFPDTPHKTKAFYFSDEEKRRCVERLQEDNREETSKFDWSLFPRTLKTWHLYVFVVLFMLWQSTPGIVGNNVFQLYLKNDPNRKWSVYDVNNIPTSINGMNIIMLLALNTYVDATGRRMVAVAINLCVQIFGTICLIIWDIPFGLHVFAYMTAACDGPLSPIYFSWANILTAGDTQVRAVTLACMNAFGSAMGAIIQQFAYPVTTAPKFHKGFCVSLGTLAFAFFWTSMIRVLEMREVRKQDQELAMITDAAAADKVADDKDPVDVTADQKSTLPGTDTSAIRLHIRPLEDPNLTATTVLTSTGPPAAAPLAMSVTQTTAAPQVTQLRLSSGNGPVFRTVLKTPLRDADPSEIPVIDVSGIFSDRLEDRLAVARAVHDAAANIGFFYIKNHGVPADVTDAAHAASLDFFRQPAEAKLRADSELSRFINGYKGPRTQRINPTESVDVRETFSWRYDPSLDPAAADAAAIPPEIAAHLKYEDFPWRATDNLPHFREALVRYWQACLGLGRALVRTFALSLSLPEDAWDAKFSHPDAAFAINYYPPIDVPPADKEGEDGTQEVSIGSHTDFQLFTVLWQDMNGGLQVLNKQGQWIRATPIPGTFVVNIADYLQRITNDKYVSTVHRVQNRSGKERISMPFFFGFNLNESCGVLDSCVGEGEVKKYEEISCQDWVQKRAEEMHKTDGEGQKS</sequence>
<reference evidence="10 11" key="1">
    <citation type="submission" date="2019-06" db="EMBL/GenBank/DDBJ databases">
        <title>Draft genome sequence of the filamentous fungus Phialemoniopsis curvata isolated from diesel fuel.</title>
        <authorList>
            <person name="Varaljay V.A."/>
            <person name="Lyon W.J."/>
            <person name="Crouch A.L."/>
            <person name="Drake C.E."/>
            <person name="Hollomon J.M."/>
            <person name="Nadeau L.J."/>
            <person name="Nunn H.S."/>
            <person name="Stevenson B.S."/>
            <person name="Bojanowski C.L."/>
            <person name="Crookes-Goodson W.J."/>
        </authorList>
    </citation>
    <scope>NUCLEOTIDE SEQUENCE [LARGE SCALE GENOMIC DNA]</scope>
    <source>
        <strain evidence="10 11">D216</strain>
    </source>
</reference>
<evidence type="ECO:0000259" key="9">
    <source>
        <dbReference type="PROSITE" id="PS51471"/>
    </source>
</evidence>
<feature type="domain" description="Major facilitator superfamily (MFS) profile" evidence="8">
    <location>
        <begin position="45"/>
        <end position="464"/>
    </location>
</feature>
<dbReference type="InParanoid" id="A0A507AGC2"/>
<dbReference type="PROSITE" id="PS50850">
    <property type="entry name" value="MFS"/>
    <property type="match status" value="1"/>
</dbReference>
<dbReference type="PANTHER" id="PTHR43791">
    <property type="entry name" value="PERMEASE-RELATED"/>
    <property type="match status" value="1"/>
</dbReference>
<keyword evidence="2" id="KW-0813">Transport</keyword>
<dbReference type="InterPro" id="IPR036259">
    <property type="entry name" value="MFS_trans_sf"/>
</dbReference>
<dbReference type="InterPro" id="IPR027443">
    <property type="entry name" value="IPNS-like_sf"/>
</dbReference>
<evidence type="ECO:0000259" key="8">
    <source>
        <dbReference type="PROSITE" id="PS50850"/>
    </source>
</evidence>
<feature type="transmembrane region" description="Helical" evidence="7">
    <location>
        <begin position="404"/>
        <end position="426"/>
    </location>
</feature>
<gene>
    <name evidence="10" type="ORF">E0L32_010509</name>
</gene>
<dbReference type="Proteomes" id="UP000319257">
    <property type="component" value="Unassembled WGS sequence"/>
</dbReference>
<dbReference type="Gene3D" id="1.20.1250.20">
    <property type="entry name" value="MFS general substrate transporter like domains"/>
    <property type="match status" value="1"/>
</dbReference>
<protein>
    <submittedName>
        <fullName evidence="10">Uncharacterized protein</fullName>
    </submittedName>
</protein>
<evidence type="ECO:0000256" key="2">
    <source>
        <dbReference type="ARBA" id="ARBA00022448"/>
    </source>
</evidence>
<dbReference type="SUPFAM" id="SSF51197">
    <property type="entry name" value="Clavaminate synthase-like"/>
    <property type="match status" value="1"/>
</dbReference>
<accession>A0A507AGC2</accession>
<comment type="similarity">
    <text evidence="6">Belongs to the major facilitator superfamily. Allantoate permease family.</text>
</comment>
<dbReference type="PANTHER" id="PTHR43791:SF39">
    <property type="entry name" value="TRANSPORTER LIZ1_SEO1, PUTATIVE (AFU_ORTHOLOGUE AFUA_3G00980)-RELATED"/>
    <property type="match status" value="1"/>
</dbReference>
<dbReference type="EMBL" id="SKBQ01000085">
    <property type="protein sequence ID" value="TPX07822.1"/>
    <property type="molecule type" value="Genomic_DNA"/>
</dbReference>
<evidence type="ECO:0000256" key="6">
    <source>
        <dbReference type="ARBA" id="ARBA00037968"/>
    </source>
</evidence>
<dbReference type="SUPFAM" id="SSF103473">
    <property type="entry name" value="MFS general substrate transporter"/>
    <property type="match status" value="1"/>
</dbReference>
<feature type="transmembrane region" description="Helical" evidence="7">
    <location>
        <begin position="318"/>
        <end position="337"/>
    </location>
</feature>
<dbReference type="PRINTS" id="PR00682">
    <property type="entry name" value="IPNSYNTHASE"/>
</dbReference>
<proteinExistence type="inferred from homology"/>
<feature type="transmembrane region" description="Helical" evidence="7">
    <location>
        <begin position="204"/>
        <end position="227"/>
    </location>
</feature>
<evidence type="ECO:0000313" key="10">
    <source>
        <dbReference type="EMBL" id="TPX07822.1"/>
    </source>
</evidence>
<dbReference type="OrthoDB" id="6132182at2759"/>
<evidence type="ECO:0000256" key="4">
    <source>
        <dbReference type="ARBA" id="ARBA00022989"/>
    </source>
</evidence>
<dbReference type="GO" id="GO:0016020">
    <property type="term" value="C:membrane"/>
    <property type="evidence" value="ECO:0007669"/>
    <property type="project" value="UniProtKB-SubCell"/>
</dbReference>
<feature type="transmembrane region" description="Helical" evidence="7">
    <location>
        <begin position="136"/>
        <end position="159"/>
    </location>
</feature>
<comment type="caution">
    <text evidence="10">The sequence shown here is derived from an EMBL/GenBank/DDBJ whole genome shotgun (WGS) entry which is preliminary data.</text>
</comment>
<dbReference type="STRING" id="1093900.A0A507AGC2"/>
<feature type="transmembrane region" description="Helical" evidence="7">
    <location>
        <begin position="344"/>
        <end position="366"/>
    </location>
</feature>
<keyword evidence="11" id="KW-1185">Reference proteome</keyword>
<feature type="transmembrane region" description="Helical" evidence="7">
    <location>
        <begin position="438"/>
        <end position="458"/>
    </location>
</feature>
<dbReference type="FunFam" id="1.20.1250.20:FF:000065">
    <property type="entry name" value="Putative MFS pantothenate transporter"/>
    <property type="match status" value="1"/>
</dbReference>
<feature type="transmembrane region" description="Helical" evidence="7">
    <location>
        <begin position="276"/>
        <end position="298"/>
    </location>
</feature>
<dbReference type="InterPro" id="IPR044861">
    <property type="entry name" value="IPNS-like_FE2OG_OXY"/>
</dbReference>
<organism evidence="10 11">
    <name type="scientific">Thyridium curvatum</name>
    <dbReference type="NCBI Taxonomy" id="1093900"/>
    <lineage>
        <taxon>Eukaryota</taxon>
        <taxon>Fungi</taxon>
        <taxon>Dikarya</taxon>
        <taxon>Ascomycota</taxon>
        <taxon>Pezizomycotina</taxon>
        <taxon>Sordariomycetes</taxon>
        <taxon>Sordariomycetidae</taxon>
        <taxon>Thyridiales</taxon>
        <taxon>Thyridiaceae</taxon>
        <taxon>Thyridium</taxon>
    </lineage>
</organism>
<evidence type="ECO:0000256" key="5">
    <source>
        <dbReference type="ARBA" id="ARBA00023136"/>
    </source>
</evidence>
<keyword evidence="4 7" id="KW-1133">Transmembrane helix</keyword>
<feature type="transmembrane region" description="Helical" evidence="7">
    <location>
        <begin position="171"/>
        <end position="192"/>
    </location>
</feature>
<dbReference type="Gene3D" id="2.60.120.330">
    <property type="entry name" value="B-lactam Antibiotic, Isopenicillin N Synthase, Chain"/>
    <property type="match status" value="1"/>
</dbReference>
<dbReference type="Pfam" id="PF07690">
    <property type="entry name" value="MFS_1"/>
    <property type="match status" value="1"/>
</dbReference>
<dbReference type="RefSeq" id="XP_030989533.1">
    <property type="nucleotide sequence ID" value="XM_031133135.1"/>
</dbReference>
<dbReference type="Pfam" id="PF14226">
    <property type="entry name" value="DIOX_N"/>
    <property type="match status" value="1"/>
</dbReference>
<dbReference type="GO" id="GO:0044283">
    <property type="term" value="P:small molecule biosynthetic process"/>
    <property type="evidence" value="ECO:0007669"/>
    <property type="project" value="UniProtKB-ARBA"/>
</dbReference>
<evidence type="ECO:0000313" key="11">
    <source>
        <dbReference type="Proteomes" id="UP000319257"/>
    </source>
</evidence>